<feature type="region of interest" description="Disordered" evidence="1">
    <location>
        <begin position="1"/>
        <end position="22"/>
    </location>
</feature>
<protein>
    <recommendedName>
        <fullName evidence="2">Retrotransposon gag domain-containing protein</fullName>
    </recommendedName>
</protein>
<proteinExistence type="predicted"/>
<dbReference type="InterPro" id="IPR005162">
    <property type="entry name" value="Retrotrans_gag_dom"/>
</dbReference>
<reference evidence="3" key="1">
    <citation type="submission" date="2019-05" db="EMBL/GenBank/DDBJ databases">
        <title>The de novo reference genome and transcriptome assemblies of the wild tomato species Solanum chilense.</title>
        <authorList>
            <person name="Stam R."/>
            <person name="Nosenko T."/>
            <person name="Hoerger A.C."/>
            <person name="Stephan W."/>
            <person name="Seidel M.A."/>
            <person name="Kuhn J.M.M."/>
            <person name="Haberer G."/>
            <person name="Tellier A."/>
        </authorList>
    </citation>
    <scope>NUCLEOTIDE SEQUENCE</scope>
    <source>
        <tissue evidence="3">Mature leaves</tissue>
    </source>
</reference>
<gene>
    <name evidence="3" type="ORF">EJD97_016271</name>
</gene>
<dbReference type="AlphaFoldDB" id="A0A6N2B7R9"/>
<evidence type="ECO:0000256" key="1">
    <source>
        <dbReference type="SAM" id="MobiDB-lite"/>
    </source>
</evidence>
<dbReference type="PANTHER" id="PTHR33223:SF11">
    <property type="entry name" value="ELEMENT PROTEIN, PUTATIVE-RELATED"/>
    <property type="match status" value="1"/>
</dbReference>
<accession>A0A6N2B7R9</accession>
<comment type="caution">
    <text evidence="3">The sequence shown here is derived from an EMBL/GenBank/DDBJ whole genome shotgun (WGS) entry which is preliminary data.</text>
</comment>
<dbReference type="PANTHER" id="PTHR33223">
    <property type="entry name" value="CCHC-TYPE DOMAIN-CONTAINING PROTEIN"/>
    <property type="match status" value="1"/>
</dbReference>
<dbReference type="EMBL" id="RXGB01004282">
    <property type="protein sequence ID" value="TMW90038.1"/>
    <property type="molecule type" value="Genomic_DNA"/>
</dbReference>
<sequence>MNLRRNATRRVEEVAARRNQAPPQAALARSQVPVHPAILINREVKEALIQMAQAITTQALSDFIRMNPPFYYGPKTNEDPMEFVDEVYKILYAMGVDEEAKDEFTSYSLKDVAHVWYKMWADGREPGDVPITWDNLKTAFLERFFPKNQ</sequence>
<name>A0A6N2B7R9_SOLCI</name>
<organism evidence="3">
    <name type="scientific">Solanum chilense</name>
    <name type="common">Tomato</name>
    <name type="synonym">Lycopersicon chilense</name>
    <dbReference type="NCBI Taxonomy" id="4083"/>
    <lineage>
        <taxon>Eukaryota</taxon>
        <taxon>Viridiplantae</taxon>
        <taxon>Streptophyta</taxon>
        <taxon>Embryophyta</taxon>
        <taxon>Tracheophyta</taxon>
        <taxon>Spermatophyta</taxon>
        <taxon>Magnoliopsida</taxon>
        <taxon>eudicotyledons</taxon>
        <taxon>Gunneridae</taxon>
        <taxon>Pentapetalae</taxon>
        <taxon>asterids</taxon>
        <taxon>lamiids</taxon>
        <taxon>Solanales</taxon>
        <taxon>Solanaceae</taxon>
        <taxon>Solanoideae</taxon>
        <taxon>Solaneae</taxon>
        <taxon>Solanum</taxon>
        <taxon>Solanum subgen. Lycopersicon</taxon>
    </lineage>
</organism>
<feature type="domain" description="Retrotransposon gag" evidence="2">
    <location>
        <begin position="104"/>
        <end position="148"/>
    </location>
</feature>
<evidence type="ECO:0000313" key="3">
    <source>
        <dbReference type="EMBL" id="TMW90038.1"/>
    </source>
</evidence>
<evidence type="ECO:0000259" key="2">
    <source>
        <dbReference type="Pfam" id="PF03732"/>
    </source>
</evidence>
<dbReference type="Pfam" id="PF03732">
    <property type="entry name" value="Retrotrans_gag"/>
    <property type="match status" value="1"/>
</dbReference>